<keyword evidence="3" id="KW-1185">Reference proteome</keyword>
<proteinExistence type="predicted"/>
<organism evidence="2 3">
    <name type="scientific">Nocardia uniformis</name>
    <dbReference type="NCBI Taxonomy" id="53432"/>
    <lineage>
        <taxon>Bacteria</taxon>
        <taxon>Bacillati</taxon>
        <taxon>Actinomycetota</taxon>
        <taxon>Actinomycetes</taxon>
        <taxon>Mycobacteriales</taxon>
        <taxon>Nocardiaceae</taxon>
        <taxon>Nocardia</taxon>
    </lineage>
</organism>
<accession>A0A849C111</accession>
<dbReference type="AlphaFoldDB" id="A0A849C111"/>
<comment type="caution">
    <text evidence="2">The sequence shown here is derived from an EMBL/GenBank/DDBJ whole genome shotgun (WGS) entry which is preliminary data.</text>
</comment>
<dbReference type="EMBL" id="JABELX010000003">
    <property type="protein sequence ID" value="NNH70035.1"/>
    <property type="molecule type" value="Genomic_DNA"/>
</dbReference>
<name>A0A849C111_9NOCA</name>
<sequence length="139" mass="14981">MSSERPKMNTSALKWRTSSYSGSNGGECVEVAFDGDRVFIRDSKYTRNPVNDLAAQPIISMAMVEWPTFLDLVLSSNSGELSDGVSVSVNPEGGAAISDHGTTLSYTVAEWDAFVKGVAEWQFDHPRGGPPFASATTTR</sequence>
<evidence type="ECO:0000313" key="3">
    <source>
        <dbReference type="Proteomes" id="UP000586827"/>
    </source>
</evidence>
<evidence type="ECO:0000259" key="1">
    <source>
        <dbReference type="Pfam" id="PF04149"/>
    </source>
</evidence>
<evidence type="ECO:0000313" key="2">
    <source>
        <dbReference type="EMBL" id="NNH70035.1"/>
    </source>
</evidence>
<protein>
    <submittedName>
        <fullName evidence="2">DUF397 domain-containing protein</fullName>
    </submittedName>
</protein>
<dbReference type="Pfam" id="PF04149">
    <property type="entry name" value="DUF397"/>
    <property type="match status" value="1"/>
</dbReference>
<reference evidence="2 3" key="1">
    <citation type="submission" date="2020-05" db="EMBL/GenBank/DDBJ databases">
        <title>MicrobeNet Type strains.</title>
        <authorList>
            <person name="Nicholson A.C."/>
        </authorList>
    </citation>
    <scope>NUCLEOTIDE SEQUENCE [LARGE SCALE GENOMIC DNA]</scope>
    <source>
        <strain evidence="2 3">JCM 3224</strain>
    </source>
</reference>
<gene>
    <name evidence="2" type="ORF">HLB23_09190</name>
</gene>
<dbReference type="InterPro" id="IPR007278">
    <property type="entry name" value="DUF397"/>
</dbReference>
<dbReference type="Proteomes" id="UP000586827">
    <property type="component" value="Unassembled WGS sequence"/>
</dbReference>
<feature type="domain" description="DUF397" evidence="1">
    <location>
        <begin position="13"/>
        <end position="70"/>
    </location>
</feature>
<dbReference type="RefSeq" id="WP_084521003.1">
    <property type="nucleotide sequence ID" value="NZ_JABELX010000003.1"/>
</dbReference>